<reference evidence="2 3" key="1">
    <citation type="submission" date="2017-11" db="EMBL/GenBank/DDBJ databases">
        <title>De-novo sequencing of pomegranate (Punica granatum L.) genome.</title>
        <authorList>
            <person name="Akparov Z."/>
            <person name="Amiraslanov A."/>
            <person name="Hajiyeva S."/>
            <person name="Abbasov M."/>
            <person name="Kaur K."/>
            <person name="Hamwieh A."/>
            <person name="Solovyev V."/>
            <person name="Salamov A."/>
            <person name="Braich B."/>
            <person name="Kosarev P."/>
            <person name="Mahmoud A."/>
            <person name="Hajiyev E."/>
            <person name="Babayeva S."/>
            <person name="Izzatullayeva V."/>
            <person name="Mammadov A."/>
            <person name="Mammadov A."/>
            <person name="Sharifova S."/>
            <person name="Ojaghi J."/>
            <person name="Eynullazada K."/>
            <person name="Bayramov B."/>
            <person name="Abdulazimova A."/>
            <person name="Shahmuradov I."/>
        </authorList>
    </citation>
    <scope>NUCLEOTIDE SEQUENCE [LARGE SCALE GENOMIC DNA]</scope>
    <source>
        <strain evidence="3">cv. AG2017</strain>
        <tissue evidence="2">Leaf</tissue>
    </source>
</reference>
<evidence type="ECO:0000259" key="1">
    <source>
        <dbReference type="Pfam" id="PF09732"/>
    </source>
</evidence>
<name>A0A2I0KIL5_PUNGR</name>
<sequence>MRLLPPTPLPSFLGFTFSVFSNSASKGLTRDHHRHCRVTDTGKSMFAMTKNVLEYDNSREPCIIKFHAGPLYEDITFRLFNEQDYSHKVLFRCTFERGILHLYSNFMRYRVPEVATTYAIADYDVMRYRVPEVATTYAIADYDLPRASPVGKD</sequence>
<dbReference type="InterPro" id="IPR019134">
    <property type="entry name" value="Cactin_C"/>
</dbReference>
<accession>A0A2I0KIL5</accession>
<proteinExistence type="predicted"/>
<dbReference type="AlphaFoldDB" id="A0A2I0KIL5"/>
<dbReference type="STRING" id="22663.A0A2I0KIL5"/>
<keyword evidence="3" id="KW-1185">Reference proteome</keyword>
<organism evidence="2 3">
    <name type="scientific">Punica granatum</name>
    <name type="common">Pomegranate</name>
    <dbReference type="NCBI Taxonomy" id="22663"/>
    <lineage>
        <taxon>Eukaryota</taxon>
        <taxon>Viridiplantae</taxon>
        <taxon>Streptophyta</taxon>
        <taxon>Embryophyta</taxon>
        <taxon>Tracheophyta</taxon>
        <taxon>Spermatophyta</taxon>
        <taxon>Magnoliopsida</taxon>
        <taxon>eudicotyledons</taxon>
        <taxon>Gunneridae</taxon>
        <taxon>Pentapetalae</taxon>
        <taxon>rosids</taxon>
        <taxon>malvids</taxon>
        <taxon>Myrtales</taxon>
        <taxon>Lythraceae</taxon>
        <taxon>Punica</taxon>
    </lineage>
</organism>
<protein>
    <recommendedName>
        <fullName evidence="1">Splicing factor Cactin C-terminal domain-containing protein</fullName>
    </recommendedName>
</protein>
<gene>
    <name evidence="2" type="ORF">CRG98_011273</name>
</gene>
<dbReference type="SMART" id="SM01050">
    <property type="entry name" value="CactinC_cactus"/>
    <property type="match status" value="1"/>
</dbReference>
<comment type="caution">
    <text evidence="2">The sequence shown here is derived from an EMBL/GenBank/DDBJ whole genome shotgun (WGS) entry which is preliminary data.</text>
</comment>
<evidence type="ECO:0000313" key="2">
    <source>
        <dbReference type="EMBL" id="PKI68365.1"/>
    </source>
</evidence>
<feature type="domain" description="Splicing factor Cactin C-terminal" evidence="1">
    <location>
        <begin position="49"/>
        <end position="110"/>
    </location>
</feature>
<evidence type="ECO:0000313" key="3">
    <source>
        <dbReference type="Proteomes" id="UP000233551"/>
    </source>
</evidence>
<dbReference type="EMBL" id="PGOL01000560">
    <property type="protein sequence ID" value="PKI68365.1"/>
    <property type="molecule type" value="Genomic_DNA"/>
</dbReference>
<dbReference type="Proteomes" id="UP000233551">
    <property type="component" value="Unassembled WGS sequence"/>
</dbReference>
<dbReference type="Pfam" id="PF09732">
    <property type="entry name" value="CactinC_cactus"/>
    <property type="match status" value="1"/>
</dbReference>